<dbReference type="KEGG" id="rhoz:GXP67_20635"/>
<dbReference type="InterPro" id="IPR051781">
    <property type="entry name" value="Metallo-dep_Hydrolase"/>
</dbReference>
<keyword evidence="4" id="KW-1185">Reference proteome</keyword>
<dbReference type="AlphaFoldDB" id="A0A6C0GM40"/>
<dbReference type="PANTHER" id="PTHR43135:SF3">
    <property type="entry name" value="ALPHA-D-RIBOSE 1-METHYLPHOSPHONATE 5-TRIPHOSPHATE DIPHOSPHATASE"/>
    <property type="match status" value="1"/>
</dbReference>
<dbReference type="InterPro" id="IPR032466">
    <property type="entry name" value="Metal_Hydrolase"/>
</dbReference>
<evidence type="ECO:0000313" key="4">
    <source>
        <dbReference type="Proteomes" id="UP000480178"/>
    </source>
</evidence>
<feature type="chain" id="PRO_5025355783" evidence="1">
    <location>
        <begin position="19"/>
        <end position="427"/>
    </location>
</feature>
<dbReference type="RefSeq" id="WP_162444885.1">
    <property type="nucleotide sequence ID" value="NZ_CP048222.1"/>
</dbReference>
<evidence type="ECO:0000256" key="1">
    <source>
        <dbReference type="SAM" id="SignalP"/>
    </source>
</evidence>
<evidence type="ECO:0000259" key="2">
    <source>
        <dbReference type="Pfam" id="PF01979"/>
    </source>
</evidence>
<dbReference type="InterPro" id="IPR011059">
    <property type="entry name" value="Metal-dep_hydrolase_composite"/>
</dbReference>
<protein>
    <submittedName>
        <fullName evidence="3">Amidohydrolase family protein</fullName>
    </submittedName>
</protein>
<keyword evidence="3" id="KW-0378">Hydrolase</keyword>
<sequence>MKILSILFILFLSLQVLAQPPSPAKKQSKRITLTGGTVHIGNGQVIQNAVITFENGKITSVSETSGATVDGSAGEVINIAGKHVYPGIIAPNTRLGLDEVSAVRATNDFREVGSINPNVRSLVAYNSDSELIPTTRSNGVLLAQVVPQGGIVSGTSSVVQLDAWNWEDAAYRANDGIHLNWPAMFAQGGESEPIKKNEQRVKVLDELNRIFADALTYSRLKKPSPVNLKLESMQGLFDGSKNLYIHAGYGKEIIEGIGFAKGHGVKKVVIVGGEDAWMAIDYLKDNNVPVLLSSLHRLPTRTEDDVDLPFKLPAMLTQAGVLVGLTYDQGPMQIRNLPFLAGQTAGYGLSKEEALKLITSNNAKILGIESTIGTLEKGKDATLVVSNGDLLDMRSNQVTHAFIQGRQIILDDKHKRLYKRFNDKYSE</sequence>
<dbReference type="Proteomes" id="UP000480178">
    <property type="component" value="Chromosome"/>
</dbReference>
<dbReference type="InterPro" id="IPR006680">
    <property type="entry name" value="Amidohydro-rel"/>
</dbReference>
<dbReference type="PANTHER" id="PTHR43135">
    <property type="entry name" value="ALPHA-D-RIBOSE 1-METHYLPHOSPHONATE 5-TRIPHOSPHATE DIPHOSPHATASE"/>
    <property type="match status" value="1"/>
</dbReference>
<dbReference type="Gene3D" id="3.20.20.140">
    <property type="entry name" value="Metal-dependent hydrolases"/>
    <property type="match status" value="1"/>
</dbReference>
<organism evidence="3 4">
    <name type="scientific">Rhodocytophaga rosea</name>
    <dbReference type="NCBI Taxonomy" id="2704465"/>
    <lineage>
        <taxon>Bacteria</taxon>
        <taxon>Pseudomonadati</taxon>
        <taxon>Bacteroidota</taxon>
        <taxon>Cytophagia</taxon>
        <taxon>Cytophagales</taxon>
        <taxon>Rhodocytophagaceae</taxon>
        <taxon>Rhodocytophaga</taxon>
    </lineage>
</organism>
<dbReference type="SUPFAM" id="SSF51556">
    <property type="entry name" value="Metallo-dependent hydrolases"/>
    <property type="match status" value="1"/>
</dbReference>
<accession>A0A6C0GM40</accession>
<feature type="signal peptide" evidence="1">
    <location>
        <begin position="1"/>
        <end position="18"/>
    </location>
</feature>
<dbReference type="EMBL" id="CP048222">
    <property type="protein sequence ID" value="QHT68884.1"/>
    <property type="molecule type" value="Genomic_DNA"/>
</dbReference>
<reference evidence="3 4" key="1">
    <citation type="submission" date="2020-01" db="EMBL/GenBank/DDBJ databases">
        <authorList>
            <person name="Kim M.K."/>
        </authorList>
    </citation>
    <scope>NUCLEOTIDE SEQUENCE [LARGE SCALE GENOMIC DNA]</scope>
    <source>
        <strain evidence="3 4">172606-1</strain>
    </source>
</reference>
<keyword evidence="1" id="KW-0732">Signal</keyword>
<name>A0A6C0GM40_9BACT</name>
<dbReference type="GO" id="GO:0016810">
    <property type="term" value="F:hydrolase activity, acting on carbon-nitrogen (but not peptide) bonds"/>
    <property type="evidence" value="ECO:0007669"/>
    <property type="project" value="InterPro"/>
</dbReference>
<evidence type="ECO:0000313" key="3">
    <source>
        <dbReference type="EMBL" id="QHT68884.1"/>
    </source>
</evidence>
<dbReference type="Pfam" id="PF01979">
    <property type="entry name" value="Amidohydro_1"/>
    <property type="match status" value="1"/>
</dbReference>
<proteinExistence type="predicted"/>
<feature type="domain" description="Amidohydrolase-related" evidence="2">
    <location>
        <begin position="153"/>
        <end position="407"/>
    </location>
</feature>
<gene>
    <name evidence="3" type="ORF">GXP67_20635</name>
</gene>
<dbReference type="SUPFAM" id="SSF51338">
    <property type="entry name" value="Composite domain of metallo-dependent hydrolases"/>
    <property type="match status" value="1"/>
</dbReference>